<evidence type="ECO:0000313" key="5">
    <source>
        <dbReference type="Proteomes" id="UP001178507"/>
    </source>
</evidence>
<feature type="compositionally biased region" description="Low complexity" evidence="1">
    <location>
        <begin position="116"/>
        <end position="133"/>
    </location>
</feature>
<sequence length="261" mass="27786">MPRALLLLTLAKVYCLDHLDHGLEGVLVRRHEAAVNFAGETRQSFSARKEARHAQIHAVFQAASPAVPSTGDPADADDVAGAPAPAVLVSASSAAEDAKRFAERLERRAPAPPLAPKAKVNGANGANGANGHGHANHRARHRLSVTSLALLMLLSGCLGLLVVWRQAKVLRHPRHEDEARAKRPLRRSSTNSPDLAAQDPPVLATEEAMQASSSQRASLDELKIRRSQDLADAAPEVAEKLQDPHDHDSEADAAGGGIRKN</sequence>
<evidence type="ECO:0000256" key="3">
    <source>
        <dbReference type="SAM" id="SignalP"/>
    </source>
</evidence>
<feature type="compositionally biased region" description="Basic and acidic residues" evidence="1">
    <location>
        <begin position="237"/>
        <end position="250"/>
    </location>
</feature>
<keyword evidence="2" id="KW-0812">Transmembrane</keyword>
<proteinExistence type="predicted"/>
<feature type="transmembrane region" description="Helical" evidence="2">
    <location>
        <begin position="143"/>
        <end position="164"/>
    </location>
</feature>
<accession>A0AA36J358</accession>
<keyword evidence="3" id="KW-0732">Signal</keyword>
<organism evidence="4 5">
    <name type="scientific">Effrenium voratum</name>
    <dbReference type="NCBI Taxonomy" id="2562239"/>
    <lineage>
        <taxon>Eukaryota</taxon>
        <taxon>Sar</taxon>
        <taxon>Alveolata</taxon>
        <taxon>Dinophyceae</taxon>
        <taxon>Suessiales</taxon>
        <taxon>Symbiodiniaceae</taxon>
        <taxon>Effrenium</taxon>
    </lineage>
</organism>
<dbReference type="Proteomes" id="UP001178507">
    <property type="component" value="Unassembled WGS sequence"/>
</dbReference>
<keyword evidence="2" id="KW-1133">Transmembrane helix</keyword>
<gene>
    <name evidence="4" type="ORF">EVOR1521_LOCUS22451</name>
</gene>
<keyword evidence="2" id="KW-0472">Membrane</keyword>
<evidence type="ECO:0000256" key="1">
    <source>
        <dbReference type="SAM" id="MobiDB-lite"/>
    </source>
</evidence>
<name>A0AA36J358_9DINO</name>
<evidence type="ECO:0008006" key="6">
    <source>
        <dbReference type="Google" id="ProtNLM"/>
    </source>
</evidence>
<dbReference type="EMBL" id="CAUJNA010003309">
    <property type="protein sequence ID" value="CAJ1398755.1"/>
    <property type="molecule type" value="Genomic_DNA"/>
</dbReference>
<dbReference type="AlphaFoldDB" id="A0AA36J358"/>
<keyword evidence="5" id="KW-1185">Reference proteome</keyword>
<comment type="caution">
    <text evidence="4">The sequence shown here is derived from an EMBL/GenBank/DDBJ whole genome shotgun (WGS) entry which is preliminary data.</text>
</comment>
<feature type="chain" id="PRO_5041229414" description="Transmembrane protein" evidence="3">
    <location>
        <begin position="16"/>
        <end position="261"/>
    </location>
</feature>
<reference evidence="4" key="1">
    <citation type="submission" date="2023-08" db="EMBL/GenBank/DDBJ databases">
        <authorList>
            <person name="Chen Y."/>
            <person name="Shah S."/>
            <person name="Dougan E. K."/>
            <person name="Thang M."/>
            <person name="Chan C."/>
        </authorList>
    </citation>
    <scope>NUCLEOTIDE SEQUENCE</scope>
</reference>
<feature type="compositionally biased region" description="Basic and acidic residues" evidence="1">
    <location>
        <begin position="218"/>
        <end position="229"/>
    </location>
</feature>
<feature type="region of interest" description="Disordered" evidence="1">
    <location>
        <begin position="173"/>
        <end position="261"/>
    </location>
</feature>
<evidence type="ECO:0000313" key="4">
    <source>
        <dbReference type="EMBL" id="CAJ1398755.1"/>
    </source>
</evidence>
<feature type="signal peptide" evidence="3">
    <location>
        <begin position="1"/>
        <end position="15"/>
    </location>
</feature>
<feature type="region of interest" description="Disordered" evidence="1">
    <location>
        <begin position="107"/>
        <end position="137"/>
    </location>
</feature>
<evidence type="ECO:0000256" key="2">
    <source>
        <dbReference type="SAM" id="Phobius"/>
    </source>
</evidence>
<protein>
    <recommendedName>
        <fullName evidence="6">Transmembrane protein</fullName>
    </recommendedName>
</protein>